<gene>
    <name evidence="2" type="ORF">T265_09320</name>
</gene>
<dbReference type="RefSeq" id="XP_009173617.1">
    <property type="nucleotide sequence ID" value="XM_009175353.1"/>
</dbReference>
<dbReference type="OrthoDB" id="276744at2759"/>
<organism evidence="2 3">
    <name type="scientific">Opisthorchis viverrini</name>
    <name type="common">Southeast Asian liver fluke</name>
    <dbReference type="NCBI Taxonomy" id="6198"/>
    <lineage>
        <taxon>Eukaryota</taxon>
        <taxon>Metazoa</taxon>
        <taxon>Spiralia</taxon>
        <taxon>Lophotrochozoa</taxon>
        <taxon>Platyhelminthes</taxon>
        <taxon>Trematoda</taxon>
        <taxon>Digenea</taxon>
        <taxon>Opisthorchiida</taxon>
        <taxon>Opisthorchiata</taxon>
        <taxon>Opisthorchiidae</taxon>
        <taxon>Opisthorchis</taxon>
    </lineage>
</organism>
<accession>A0A074Z6A8</accession>
<dbReference type="Proteomes" id="UP000054324">
    <property type="component" value="Unassembled WGS sequence"/>
</dbReference>
<feature type="region of interest" description="Disordered" evidence="1">
    <location>
        <begin position="1"/>
        <end position="35"/>
    </location>
</feature>
<sequence length="131" mass="14565">MGPTSKRSWNTPTKLSSQDERKASPSLSVSSGRYENGRTKDVTLIERVPRAATKMVAGFKSVDYETCPAVLDLFPQGYPRPRGDLILTYAPIKQGLANGLFNIDPANTRRGHNEKIFKLRRNVFSLRVVAA</sequence>
<reference evidence="2 3" key="1">
    <citation type="submission" date="2013-11" db="EMBL/GenBank/DDBJ databases">
        <title>Opisthorchis viverrini - life in the bile duct.</title>
        <authorList>
            <person name="Young N.D."/>
            <person name="Nagarajan N."/>
            <person name="Lin S.J."/>
            <person name="Korhonen P.K."/>
            <person name="Jex A.R."/>
            <person name="Hall R.S."/>
            <person name="Safavi-Hemami H."/>
            <person name="Kaewkong W."/>
            <person name="Bertrand D."/>
            <person name="Gao S."/>
            <person name="Seet Q."/>
            <person name="Wongkham S."/>
            <person name="Teh B.T."/>
            <person name="Wongkham C."/>
            <person name="Intapan P.M."/>
            <person name="Maleewong W."/>
            <person name="Yang X."/>
            <person name="Hu M."/>
            <person name="Wang Z."/>
            <person name="Hofmann A."/>
            <person name="Sternberg P.W."/>
            <person name="Tan P."/>
            <person name="Wang J."/>
            <person name="Gasser R.B."/>
        </authorList>
    </citation>
    <scope>NUCLEOTIDE SEQUENCE [LARGE SCALE GENOMIC DNA]</scope>
</reference>
<proteinExistence type="predicted"/>
<dbReference type="EMBL" id="KL596888">
    <property type="protein sequence ID" value="KER22613.1"/>
    <property type="molecule type" value="Genomic_DNA"/>
</dbReference>
<dbReference type="CTD" id="20323493"/>
<feature type="compositionally biased region" description="Polar residues" evidence="1">
    <location>
        <begin position="1"/>
        <end position="16"/>
    </location>
</feature>
<name>A0A074Z6A8_OPIVI</name>
<evidence type="ECO:0000313" key="3">
    <source>
        <dbReference type="Proteomes" id="UP000054324"/>
    </source>
</evidence>
<protein>
    <submittedName>
        <fullName evidence="2">Uncharacterized protein</fullName>
    </submittedName>
</protein>
<keyword evidence="3" id="KW-1185">Reference proteome</keyword>
<dbReference type="KEGG" id="ovi:T265_09320"/>
<dbReference type="AlphaFoldDB" id="A0A074Z6A8"/>
<evidence type="ECO:0000313" key="2">
    <source>
        <dbReference type="EMBL" id="KER22613.1"/>
    </source>
</evidence>
<dbReference type="GeneID" id="20323493"/>
<evidence type="ECO:0000256" key="1">
    <source>
        <dbReference type="SAM" id="MobiDB-lite"/>
    </source>
</evidence>